<accession>A0A4D9EE38</accession>
<evidence type="ECO:0000313" key="1">
    <source>
        <dbReference type="EMBL" id="TFK09651.1"/>
    </source>
</evidence>
<reference evidence="1 2" key="2">
    <citation type="submission" date="2019-04" db="EMBL/GenBank/DDBJ databases">
        <title>The genome sequence of big-headed turtle.</title>
        <authorList>
            <person name="Gong S."/>
        </authorList>
    </citation>
    <scope>NUCLEOTIDE SEQUENCE [LARGE SCALE GENOMIC DNA]</scope>
    <source>
        <strain evidence="1">DO16091913</strain>
        <tissue evidence="1">Muscle</tissue>
    </source>
</reference>
<evidence type="ECO:0000313" key="2">
    <source>
        <dbReference type="Proteomes" id="UP000297703"/>
    </source>
</evidence>
<comment type="caution">
    <text evidence="1">The sequence shown here is derived from an EMBL/GenBank/DDBJ whole genome shotgun (WGS) entry which is preliminary data.</text>
</comment>
<gene>
    <name evidence="1" type="ORF">DR999_PMT07464</name>
</gene>
<dbReference type="Proteomes" id="UP000297703">
    <property type="component" value="Unassembled WGS sequence"/>
</dbReference>
<proteinExistence type="predicted"/>
<reference evidence="1 2" key="1">
    <citation type="submission" date="2019-04" db="EMBL/GenBank/DDBJ databases">
        <title>Draft genome of the big-headed turtle Platysternon megacephalum.</title>
        <authorList>
            <person name="Gong S."/>
        </authorList>
    </citation>
    <scope>NUCLEOTIDE SEQUENCE [LARGE SCALE GENOMIC DNA]</scope>
    <source>
        <strain evidence="1">DO16091913</strain>
        <tissue evidence="1">Muscle</tissue>
    </source>
</reference>
<keyword evidence="2" id="KW-1185">Reference proteome</keyword>
<organism evidence="1 2">
    <name type="scientific">Platysternon megacephalum</name>
    <name type="common">big-headed turtle</name>
    <dbReference type="NCBI Taxonomy" id="55544"/>
    <lineage>
        <taxon>Eukaryota</taxon>
        <taxon>Metazoa</taxon>
        <taxon>Chordata</taxon>
        <taxon>Craniata</taxon>
        <taxon>Vertebrata</taxon>
        <taxon>Euteleostomi</taxon>
        <taxon>Archelosauria</taxon>
        <taxon>Testudinata</taxon>
        <taxon>Testudines</taxon>
        <taxon>Cryptodira</taxon>
        <taxon>Durocryptodira</taxon>
        <taxon>Testudinoidea</taxon>
        <taxon>Platysternidae</taxon>
        <taxon>Platysternon</taxon>
    </lineage>
</organism>
<protein>
    <submittedName>
        <fullName evidence="1">WW domain-containing oxidoreductase</fullName>
    </submittedName>
</protein>
<dbReference type="AlphaFoldDB" id="A0A4D9EE38"/>
<dbReference type="EMBL" id="QXTE01000051">
    <property type="protein sequence ID" value="TFK09651.1"/>
    <property type="molecule type" value="Genomic_DNA"/>
</dbReference>
<name>A0A4D9EE38_9SAUR</name>
<sequence>MMDSSTQVYFFTVEVSCLWCWRGVYILTLIWDLHYALLASQSVDRTPVPNSSTELREPSLGSLDNTLNINNRKANQLEYPTLVRKCTASKDPLPLAHLTLPKKSTGA</sequence>